<accession>A0A6A6EMI4</accession>
<dbReference type="EMBL" id="ML994617">
    <property type="protein sequence ID" value="KAF2191290.1"/>
    <property type="molecule type" value="Genomic_DNA"/>
</dbReference>
<name>A0A6A6EMI4_9PEZI</name>
<gene>
    <name evidence="1" type="ORF">K469DRAFT_622818</name>
</gene>
<proteinExistence type="predicted"/>
<reference evidence="1" key="1">
    <citation type="journal article" date="2020" name="Stud. Mycol.">
        <title>101 Dothideomycetes genomes: a test case for predicting lifestyles and emergence of pathogens.</title>
        <authorList>
            <person name="Haridas S."/>
            <person name="Albert R."/>
            <person name="Binder M."/>
            <person name="Bloem J."/>
            <person name="Labutti K."/>
            <person name="Salamov A."/>
            <person name="Andreopoulos B."/>
            <person name="Baker S."/>
            <person name="Barry K."/>
            <person name="Bills G."/>
            <person name="Bluhm B."/>
            <person name="Cannon C."/>
            <person name="Castanera R."/>
            <person name="Culley D."/>
            <person name="Daum C."/>
            <person name="Ezra D."/>
            <person name="Gonzalez J."/>
            <person name="Henrissat B."/>
            <person name="Kuo A."/>
            <person name="Liang C."/>
            <person name="Lipzen A."/>
            <person name="Lutzoni F."/>
            <person name="Magnuson J."/>
            <person name="Mondo S."/>
            <person name="Nolan M."/>
            <person name="Ohm R."/>
            <person name="Pangilinan J."/>
            <person name="Park H.-J."/>
            <person name="Ramirez L."/>
            <person name="Alfaro M."/>
            <person name="Sun H."/>
            <person name="Tritt A."/>
            <person name="Yoshinaga Y."/>
            <person name="Zwiers L.-H."/>
            <person name="Turgeon B."/>
            <person name="Goodwin S."/>
            <person name="Spatafora J."/>
            <person name="Crous P."/>
            <person name="Grigoriev I."/>
        </authorList>
    </citation>
    <scope>NUCLEOTIDE SEQUENCE</scope>
    <source>
        <strain evidence="1">CBS 207.26</strain>
    </source>
</reference>
<keyword evidence="2" id="KW-1185">Reference proteome</keyword>
<evidence type="ECO:0000313" key="1">
    <source>
        <dbReference type="EMBL" id="KAF2191290.1"/>
    </source>
</evidence>
<organism evidence="1 2">
    <name type="scientific">Zopfia rhizophila CBS 207.26</name>
    <dbReference type="NCBI Taxonomy" id="1314779"/>
    <lineage>
        <taxon>Eukaryota</taxon>
        <taxon>Fungi</taxon>
        <taxon>Dikarya</taxon>
        <taxon>Ascomycota</taxon>
        <taxon>Pezizomycotina</taxon>
        <taxon>Dothideomycetes</taxon>
        <taxon>Dothideomycetes incertae sedis</taxon>
        <taxon>Zopfiaceae</taxon>
        <taxon>Zopfia</taxon>
    </lineage>
</organism>
<protein>
    <submittedName>
        <fullName evidence="1">Uncharacterized protein</fullName>
    </submittedName>
</protein>
<dbReference type="OrthoDB" id="5336565at2759"/>
<evidence type="ECO:0000313" key="2">
    <source>
        <dbReference type="Proteomes" id="UP000800200"/>
    </source>
</evidence>
<sequence length="189" mass="20987">MLFNGLHLIIESIPYPQPALYDGALPADIDERVKHNLQHLIMPSAANPQAPVVPNFFVEIKAPSEDENLVRCWACYNGALGARAIHSLRNYGRDKPVYDGNGNTFTATYDPGTGILQIYVTHVTASNRPRHPVEYHTTELGSWNLKDDKESFVRGATAFRNARDLAKEFRDRVIEEANAKARGLAAGSQ</sequence>
<dbReference type="AlphaFoldDB" id="A0A6A6EMI4"/>
<dbReference type="Proteomes" id="UP000800200">
    <property type="component" value="Unassembled WGS sequence"/>
</dbReference>